<protein>
    <submittedName>
        <fullName evidence="1">Uncharacterized protein</fullName>
    </submittedName>
</protein>
<evidence type="ECO:0000313" key="1">
    <source>
        <dbReference type="EMBL" id="MCI65506.1"/>
    </source>
</evidence>
<accession>A0A392TZF4</accession>
<organism evidence="1 2">
    <name type="scientific">Trifolium medium</name>
    <dbReference type="NCBI Taxonomy" id="97028"/>
    <lineage>
        <taxon>Eukaryota</taxon>
        <taxon>Viridiplantae</taxon>
        <taxon>Streptophyta</taxon>
        <taxon>Embryophyta</taxon>
        <taxon>Tracheophyta</taxon>
        <taxon>Spermatophyta</taxon>
        <taxon>Magnoliopsida</taxon>
        <taxon>eudicotyledons</taxon>
        <taxon>Gunneridae</taxon>
        <taxon>Pentapetalae</taxon>
        <taxon>rosids</taxon>
        <taxon>fabids</taxon>
        <taxon>Fabales</taxon>
        <taxon>Fabaceae</taxon>
        <taxon>Papilionoideae</taxon>
        <taxon>50 kb inversion clade</taxon>
        <taxon>NPAAA clade</taxon>
        <taxon>Hologalegina</taxon>
        <taxon>IRL clade</taxon>
        <taxon>Trifolieae</taxon>
        <taxon>Trifolium</taxon>
    </lineage>
</organism>
<dbReference type="AlphaFoldDB" id="A0A392TZF4"/>
<dbReference type="EMBL" id="LXQA010677018">
    <property type="protein sequence ID" value="MCI65506.1"/>
    <property type="molecule type" value="Genomic_DNA"/>
</dbReference>
<comment type="caution">
    <text evidence="1">The sequence shown here is derived from an EMBL/GenBank/DDBJ whole genome shotgun (WGS) entry which is preliminary data.</text>
</comment>
<reference evidence="1 2" key="1">
    <citation type="journal article" date="2018" name="Front. Plant Sci.">
        <title>Red Clover (Trifolium pratense) and Zigzag Clover (T. medium) - A Picture of Genomic Similarities and Differences.</title>
        <authorList>
            <person name="Dluhosova J."/>
            <person name="Istvanek J."/>
            <person name="Nedelnik J."/>
            <person name="Repkova J."/>
        </authorList>
    </citation>
    <scope>NUCLEOTIDE SEQUENCE [LARGE SCALE GENOMIC DNA]</scope>
    <source>
        <strain evidence="2">cv. 10/8</strain>
        <tissue evidence="1">Leaf</tissue>
    </source>
</reference>
<evidence type="ECO:0000313" key="2">
    <source>
        <dbReference type="Proteomes" id="UP000265520"/>
    </source>
</evidence>
<dbReference type="Proteomes" id="UP000265520">
    <property type="component" value="Unassembled WGS sequence"/>
</dbReference>
<feature type="non-terminal residue" evidence="1">
    <location>
        <position position="1"/>
    </location>
</feature>
<name>A0A392TZF4_9FABA</name>
<proteinExistence type="predicted"/>
<sequence>VLKHVFEAAYSQRLRVVFAVLQHSDHPASSQHLREPAFFHNQPPCVNQNAVDEQPDAVAGGLCWR</sequence>
<keyword evidence="2" id="KW-1185">Reference proteome</keyword>